<reference evidence="10 11" key="1">
    <citation type="submission" date="2017-01" db="EMBL/GenBank/DDBJ databases">
        <authorList>
            <person name="Mah S.A."/>
            <person name="Swanson W.J."/>
            <person name="Moy G.W."/>
            <person name="Vacquier V.D."/>
        </authorList>
    </citation>
    <scope>NUCLEOTIDE SEQUENCE [LARGE SCALE GENOMIC DNA]</scope>
    <source>
        <strain evidence="10 11">CPCC 203464</strain>
    </source>
</reference>
<organism evidence="10 11">
    <name type="scientific">Williamsia sterculiae</name>
    <dbReference type="NCBI Taxonomy" id="1344003"/>
    <lineage>
        <taxon>Bacteria</taxon>
        <taxon>Bacillati</taxon>
        <taxon>Actinomycetota</taxon>
        <taxon>Actinomycetes</taxon>
        <taxon>Mycobacteriales</taxon>
        <taxon>Nocardiaceae</taxon>
        <taxon>Williamsia</taxon>
    </lineage>
</organism>
<evidence type="ECO:0000256" key="1">
    <source>
        <dbReference type="ARBA" id="ARBA00004651"/>
    </source>
</evidence>
<keyword evidence="6 9" id="KW-0812">Transmembrane</keyword>
<dbReference type="NCBIfam" id="NF002276">
    <property type="entry name" value="PRK01209.1-4"/>
    <property type="match status" value="1"/>
</dbReference>
<dbReference type="AlphaFoldDB" id="A0A1N7G946"/>
<dbReference type="GO" id="GO:0015420">
    <property type="term" value="F:ABC-type vitamin B12 transporter activity"/>
    <property type="evidence" value="ECO:0007669"/>
    <property type="project" value="UniProtKB-UniRule"/>
</dbReference>
<evidence type="ECO:0000256" key="3">
    <source>
        <dbReference type="ARBA" id="ARBA00006263"/>
    </source>
</evidence>
<dbReference type="InterPro" id="IPR004485">
    <property type="entry name" value="Cobalamin_biosynth_CobD/CbiB"/>
</dbReference>
<evidence type="ECO:0000256" key="7">
    <source>
        <dbReference type="ARBA" id="ARBA00022989"/>
    </source>
</evidence>
<dbReference type="EMBL" id="FTNT01000007">
    <property type="protein sequence ID" value="SIS09092.1"/>
    <property type="molecule type" value="Genomic_DNA"/>
</dbReference>
<keyword evidence="5 9" id="KW-0169">Cobalamin biosynthesis</keyword>
<keyword evidence="4 9" id="KW-1003">Cell membrane</keyword>
<evidence type="ECO:0000256" key="9">
    <source>
        <dbReference type="HAMAP-Rule" id="MF_00024"/>
    </source>
</evidence>
<dbReference type="RefSeq" id="WP_234974398.1">
    <property type="nucleotide sequence ID" value="NZ_FTNT01000007.1"/>
</dbReference>
<keyword evidence="8 9" id="KW-0472">Membrane</keyword>
<evidence type="ECO:0000256" key="4">
    <source>
        <dbReference type="ARBA" id="ARBA00022475"/>
    </source>
</evidence>
<keyword evidence="7 9" id="KW-1133">Transmembrane helix</keyword>
<dbReference type="GO" id="GO:0048472">
    <property type="term" value="F:threonine-phosphate decarboxylase activity"/>
    <property type="evidence" value="ECO:0007669"/>
    <property type="project" value="InterPro"/>
</dbReference>
<accession>A0A1N7G946</accession>
<dbReference type="Proteomes" id="UP000186218">
    <property type="component" value="Unassembled WGS sequence"/>
</dbReference>
<comment type="function">
    <text evidence="9">Converts cobyric acid to cobinamide by the addition of aminopropanol on the F carboxylic group.</text>
</comment>
<evidence type="ECO:0000256" key="2">
    <source>
        <dbReference type="ARBA" id="ARBA00004953"/>
    </source>
</evidence>
<evidence type="ECO:0000313" key="11">
    <source>
        <dbReference type="Proteomes" id="UP000186218"/>
    </source>
</evidence>
<protein>
    <recommendedName>
        <fullName evidence="9">Cobalamin biosynthesis protein CobD</fullName>
    </recommendedName>
</protein>
<comment type="subcellular location">
    <subcellularLocation>
        <location evidence="1 9">Cell membrane</location>
        <topology evidence="1 9">Multi-pass membrane protein</topology>
    </subcellularLocation>
</comment>
<sequence length="319" mass="33744">MGLVAGYLADRVVGDPRRGHPVAGMGTAAAALERRLYRDSRPTGSLFTACCVAPVWAVGMAADRCAPLSATAVSTWIALGGSSLCDVGDDLATRLERGDVDGARTLIPSLCGRDPRALDETGLVRAAIESIAENTSDATVAPLFWAALGGAPAVLAYRMVNTLDAMVGHHSARYERFGWAAARTDDAANLLPARLTGLLTVLLAPDRAGALRAWRADAARHPSPNAGVAEATCAGALGIRLGGTTVYPHRVEERPVLGDGQVPTVLDLRAAIALSRRVQTASVLVGVGLAVSRRSGWRVSRAPSRRRSRRRRSRCRRFR</sequence>
<dbReference type="GO" id="GO:0009236">
    <property type="term" value="P:cobalamin biosynthetic process"/>
    <property type="evidence" value="ECO:0007669"/>
    <property type="project" value="UniProtKB-UniRule"/>
</dbReference>
<dbReference type="Pfam" id="PF03186">
    <property type="entry name" value="CobD_Cbib"/>
    <property type="match status" value="1"/>
</dbReference>
<evidence type="ECO:0000256" key="8">
    <source>
        <dbReference type="ARBA" id="ARBA00023136"/>
    </source>
</evidence>
<comment type="pathway">
    <text evidence="2 9">Cofactor biosynthesis; adenosylcobalamin biosynthesis.</text>
</comment>
<dbReference type="NCBIfam" id="TIGR00380">
    <property type="entry name" value="cobal_cbiB"/>
    <property type="match status" value="1"/>
</dbReference>
<proteinExistence type="inferred from homology"/>
<dbReference type="PANTHER" id="PTHR34308">
    <property type="entry name" value="COBALAMIN BIOSYNTHESIS PROTEIN CBIB"/>
    <property type="match status" value="1"/>
</dbReference>
<comment type="similarity">
    <text evidence="3 9">Belongs to the CobD/CbiB family.</text>
</comment>
<name>A0A1N7G946_9NOCA</name>
<evidence type="ECO:0000313" key="10">
    <source>
        <dbReference type="EMBL" id="SIS09092.1"/>
    </source>
</evidence>
<dbReference type="GO" id="GO:0005886">
    <property type="term" value="C:plasma membrane"/>
    <property type="evidence" value="ECO:0007669"/>
    <property type="project" value="UniProtKB-SubCell"/>
</dbReference>
<dbReference type="PANTHER" id="PTHR34308:SF1">
    <property type="entry name" value="COBALAMIN BIOSYNTHESIS PROTEIN CBIB"/>
    <property type="match status" value="1"/>
</dbReference>
<evidence type="ECO:0000256" key="6">
    <source>
        <dbReference type="ARBA" id="ARBA00022692"/>
    </source>
</evidence>
<gene>
    <name evidence="9" type="primary">cobD</name>
    <name evidence="10" type="ORF">SAMN05445060_2614</name>
</gene>
<dbReference type="UniPathway" id="UPA00148"/>
<evidence type="ECO:0000256" key="5">
    <source>
        <dbReference type="ARBA" id="ARBA00022573"/>
    </source>
</evidence>
<dbReference type="STRING" id="1344003.SAMN05445060_2614"/>
<keyword evidence="11" id="KW-1185">Reference proteome</keyword>
<dbReference type="HAMAP" id="MF_00024">
    <property type="entry name" value="CobD_CbiB"/>
    <property type="match status" value="1"/>
</dbReference>